<comment type="caution">
    <text evidence="2">The sequence shown here is derived from an EMBL/GenBank/DDBJ whole genome shotgun (WGS) entry which is preliminary data.</text>
</comment>
<keyword evidence="1" id="KW-0472">Membrane</keyword>
<name>A0AA35UZM2_9PROT</name>
<keyword evidence="1" id="KW-1133">Transmembrane helix</keyword>
<evidence type="ECO:0000313" key="3">
    <source>
        <dbReference type="Proteomes" id="UP001176960"/>
    </source>
</evidence>
<organism evidence="2 3">
    <name type="scientific">Brytella acorum</name>
    <dbReference type="NCBI Taxonomy" id="2959299"/>
    <lineage>
        <taxon>Bacteria</taxon>
        <taxon>Pseudomonadati</taxon>
        <taxon>Pseudomonadota</taxon>
        <taxon>Alphaproteobacteria</taxon>
        <taxon>Acetobacterales</taxon>
        <taxon>Acetobacteraceae</taxon>
        <taxon>Brytella</taxon>
    </lineage>
</organism>
<dbReference type="Proteomes" id="UP001176960">
    <property type="component" value="Unassembled WGS sequence"/>
</dbReference>
<dbReference type="AlphaFoldDB" id="A0AA35UZM2"/>
<feature type="transmembrane region" description="Helical" evidence="1">
    <location>
        <begin position="47"/>
        <end position="74"/>
    </location>
</feature>
<accession>A0AA35UZM2</accession>
<protein>
    <submittedName>
        <fullName evidence="2">Uncharacterized protein</fullName>
    </submittedName>
</protein>
<sequence>MPPSDALETERVELRNRLLERLPDAMQRPLTWLLVPRHRWVRIPAGLLLILGGCLSFLPVLGLWMLPLGILLLAEDIPPLRRASHRMLQWIQRKHPAWMGPPHKEPVQKT</sequence>
<keyword evidence="3" id="KW-1185">Reference proteome</keyword>
<gene>
    <name evidence="2" type="ORF">LMG32879_000827</name>
</gene>
<evidence type="ECO:0000313" key="2">
    <source>
        <dbReference type="EMBL" id="CAI9120000.1"/>
    </source>
</evidence>
<keyword evidence="1" id="KW-0812">Transmembrane</keyword>
<evidence type="ECO:0000256" key="1">
    <source>
        <dbReference type="SAM" id="Phobius"/>
    </source>
</evidence>
<proteinExistence type="predicted"/>
<reference evidence="2" key="1">
    <citation type="submission" date="2023-03" db="EMBL/GenBank/DDBJ databases">
        <authorList>
            <person name="Cleenwerck I."/>
        </authorList>
    </citation>
    <scope>NUCLEOTIDE SEQUENCE</scope>
    <source>
        <strain evidence="2">LMG 32879</strain>
    </source>
</reference>
<dbReference type="EMBL" id="CATKSH010000003">
    <property type="protein sequence ID" value="CAI9120000.1"/>
    <property type="molecule type" value="Genomic_DNA"/>
</dbReference>